<gene>
    <name evidence="1" type="ORF">GCM10023231_31370</name>
</gene>
<evidence type="ECO:0000313" key="2">
    <source>
        <dbReference type="Proteomes" id="UP001501411"/>
    </source>
</evidence>
<evidence type="ECO:0000313" key="1">
    <source>
        <dbReference type="EMBL" id="GAA4800332.1"/>
    </source>
</evidence>
<name>A0ABP9BUG3_9SPHI</name>
<dbReference type="Pfam" id="PF10117">
    <property type="entry name" value="McrBC"/>
    <property type="match status" value="1"/>
</dbReference>
<proteinExistence type="predicted"/>
<dbReference type="InterPro" id="IPR019292">
    <property type="entry name" value="McrC"/>
</dbReference>
<reference evidence="2" key="1">
    <citation type="journal article" date="2019" name="Int. J. Syst. Evol. Microbiol.">
        <title>The Global Catalogue of Microorganisms (GCM) 10K type strain sequencing project: providing services to taxonomists for standard genome sequencing and annotation.</title>
        <authorList>
            <consortium name="The Broad Institute Genomics Platform"/>
            <consortium name="The Broad Institute Genome Sequencing Center for Infectious Disease"/>
            <person name="Wu L."/>
            <person name="Ma J."/>
        </authorList>
    </citation>
    <scope>NUCLEOTIDE SEQUENCE [LARGE SCALE GENOMIC DNA]</scope>
    <source>
        <strain evidence="2">JCM 18200</strain>
    </source>
</reference>
<organism evidence="1 2">
    <name type="scientific">Olivibacter ginsenosidimutans</name>
    <dbReference type="NCBI Taxonomy" id="1176537"/>
    <lineage>
        <taxon>Bacteria</taxon>
        <taxon>Pseudomonadati</taxon>
        <taxon>Bacteroidota</taxon>
        <taxon>Sphingobacteriia</taxon>
        <taxon>Sphingobacteriales</taxon>
        <taxon>Sphingobacteriaceae</taxon>
        <taxon>Olivibacter</taxon>
    </lineage>
</organism>
<dbReference type="PANTHER" id="PTHR38733">
    <property type="entry name" value="PROTEIN MCRC"/>
    <property type="match status" value="1"/>
</dbReference>
<evidence type="ECO:0008006" key="3">
    <source>
        <dbReference type="Google" id="ProtNLM"/>
    </source>
</evidence>
<dbReference type="RefSeq" id="WP_345232960.1">
    <property type="nucleotide sequence ID" value="NZ_BAABIQ010000041.1"/>
</dbReference>
<accession>A0ABP9BUG3</accession>
<sequence>MQHDIFLVSKKDKSIKIIVDTKYKLRGNFKGDKKKGITQSDLYQMTSYAFRRDCSSVLLLYPNQSDILSEPDIFHISNAHQSQVIKVTAAEIPFWSRLGYKNIDHTLYASLVALLANLSTSQTPSTYFQLQ</sequence>
<dbReference type="EMBL" id="BAABIQ010000041">
    <property type="protein sequence ID" value="GAA4800332.1"/>
    <property type="molecule type" value="Genomic_DNA"/>
</dbReference>
<protein>
    <recommendedName>
        <fullName evidence="3">Restriction endonuclease</fullName>
    </recommendedName>
</protein>
<dbReference type="PANTHER" id="PTHR38733:SF1">
    <property type="entry name" value="TYPE IV METHYL-DIRECTED RESTRICTION ENZYME ECOKMCRBC"/>
    <property type="match status" value="1"/>
</dbReference>
<dbReference type="Proteomes" id="UP001501411">
    <property type="component" value="Unassembled WGS sequence"/>
</dbReference>
<keyword evidence="2" id="KW-1185">Reference proteome</keyword>
<comment type="caution">
    <text evidence="1">The sequence shown here is derived from an EMBL/GenBank/DDBJ whole genome shotgun (WGS) entry which is preliminary data.</text>
</comment>